<accession>A0A2S8ACI8</accession>
<sequence>MKKIIGILSIVLIFVSLISCNKPTPSKFNDELMSILNSADSEYNSFYSHIEQFSNNDKKSSISQKIKVGIEQMEKKKEKINGLKVPKGGEELKNTCLDYVNIMINSMKEFISEKELSKSQYDRAVKNMENNEEKLNNVNEKIIDEQENFAEKKGFEFKEIPQKK</sequence>
<dbReference type="AlphaFoldDB" id="A0A2S8ACI8"/>
<dbReference type="Proteomes" id="UP000238042">
    <property type="component" value="Unassembled WGS sequence"/>
</dbReference>
<comment type="caution">
    <text evidence="2">The sequence shown here is derived from an EMBL/GenBank/DDBJ whole genome shotgun (WGS) entry which is preliminary data.</text>
</comment>
<evidence type="ECO:0008006" key="4">
    <source>
        <dbReference type="Google" id="ProtNLM"/>
    </source>
</evidence>
<keyword evidence="1" id="KW-0175">Coiled coil</keyword>
<keyword evidence="3" id="KW-1185">Reference proteome</keyword>
<gene>
    <name evidence="2" type="ORF">C4S77_06545</name>
</gene>
<evidence type="ECO:0000313" key="2">
    <source>
        <dbReference type="EMBL" id="PQL92676.1"/>
    </source>
</evidence>
<dbReference type="RefSeq" id="WP_105194625.1">
    <property type="nucleotide sequence ID" value="NZ_PSZM01000037.1"/>
</dbReference>
<dbReference type="PROSITE" id="PS51257">
    <property type="entry name" value="PROKAR_LIPOPROTEIN"/>
    <property type="match status" value="1"/>
</dbReference>
<organism evidence="2 3">
    <name type="scientific">Apibacter adventoris</name>
    <dbReference type="NCBI Taxonomy" id="1679466"/>
    <lineage>
        <taxon>Bacteria</taxon>
        <taxon>Pseudomonadati</taxon>
        <taxon>Bacteroidota</taxon>
        <taxon>Flavobacteriia</taxon>
        <taxon>Flavobacteriales</taxon>
        <taxon>Weeksellaceae</taxon>
        <taxon>Apibacter</taxon>
    </lineage>
</organism>
<protein>
    <recommendedName>
        <fullName evidence="4">Lipoprotein</fullName>
    </recommendedName>
</protein>
<evidence type="ECO:0000256" key="1">
    <source>
        <dbReference type="SAM" id="Coils"/>
    </source>
</evidence>
<dbReference type="EMBL" id="PSZM01000037">
    <property type="protein sequence ID" value="PQL92676.1"/>
    <property type="molecule type" value="Genomic_DNA"/>
</dbReference>
<proteinExistence type="predicted"/>
<feature type="coiled-coil region" evidence="1">
    <location>
        <begin position="111"/>
        <end position="148"/>
    </location>
</feature>
<reference evidence="2 3" key="1">
    <citation type="submission" date="2018-02" db="EMBL/GenBank/DDBJ databases">
        <title>Genome sequences of Apibacter spp., gut symbionts of Asian honey bees.</title>
        <authorList>
            <person name="Kwong W.K."/>
            <person name="Steele M.I."/>
            <person name="Moran N.A."/>
        </authorList>
    </citation>
    <scope>NUCLEOTIDE SEQUENCE [LARGE SCALE GENOMIC DNA]</scope>
    <source>
        <strain evidence="3">wkB301</strain>
    </source>
</reference>
<name>A0A2S8ACI8_9FLAO</name>
<evidence type="ECO:0000313" key="3">
    <source>
        <dbReference type="Proteomes" id="UP000238042"/>
    </source>
</evidence>